<proteinExistence type="predicted"/>
<dbReference type="Proteomes" id="UP000000263">
    <property type="component" value="Chromosome"/>
</dbReference>
<dbReference type="KEGG" id="rca:Rcas_3028"/>
<organism evidence="1 2">
    <name type="scientific">Roseiflexus castenholzii (strain DSM 13941 / HLO8)</name>
    <dbReference type="NCBI Taxonomy" id="383372"/>
    <lineage>
        <taxon>Bacteria</taxon>
        <taxon>Bacillati</taxon>
        <taxon>Chloroflexota</taxon>
        <taxon>Chloroflexia</taxon>
        <taxon>Chloroflexales</taxon>
        <taxon>Roseiflexineae</taxon>
        <taxon>Roseiflexaceae</taxon>
        <taxon>Roseiflexus</taxon>
    </lineage>
</organism>
<protein>
    <submittedName>
        <fullName evidence="1">Nitrilase/cyanide hydratase and apolipoprotein N-acyltransferase</fullName>
    </submittedName>
</protein>
<dbReference type="AlphaFoldDB" id="A7NNF0"/>
<accession>A7NNF0</accession>
<dbReference type="STRING" id="383372.Rcas_3028"/>
<evidence type="ECO:0000313" key="2">
    <source>
        <dbReference type="Proteomes" id="UP000000263"/>
    </source>
</evidence>
<keyword evidence="1" id="KW-0449">Lipoprotein</keyword>
<name>A7NNF0_ROSCS</name>
<dbReference type="EMBL" id="CP000804">
    <property type="protein sequence ID" value="ABU59083.1"/>
    <property type="molecule type" value="Genomic_DNA"/>
</dbReference>
<dbReference type="SUPFAM" id="SSF56317">
    <property type="entry name" value="Carbon-nitrogen hydrolase"/>
    <property type="match status" value="1"/>
</dbReference>
<keyword evidence="1" id="KW-0808">Transferase</keyword>
<dbReference type="InterPro" id="IPR036526">
    <property type="entry name" value="C-N_Hydrolase_sf"/>
</dbReference>
<gene>
    <name evidence="1" type="ordered locus">Rcas_3028</name>
</gene>
<keyword evidence="2" id="KW-1185">Reference proteome</keyword>
<dbReference type="GO" id="GO:0016746">
    <property type="term" value="F:acyltransferase activity"/>
    <property type="evidence" value="ECO:0007669"/>
    <property type="project" value="UniProtKB-KW"/>
</dbReference>
<dbReference type="eggNOG" id="COG0388">
    <property type="taxonomic scope" value="Bacteria"/>
</dbReference>
<sequence>MNLNKRADLVIVPLARSFDGASPDLKRWLREERQAHTDAAYTRRVTALIVNACEDSAQPAAPFGGAMVVGPRGDILSESPHGTDEALISDI</sequence>
<dbReference type="HOGENOM" id="CLU_2425034_0_0_0"/>
<reference evidence="1 2" key="1">
    <citation type="submission" date="2007-08" db="EMBL/GenBank/DDBJ databases">
        <title>Complete sequence of Roseiflexus castenholzii DSM 13941.</title>
        <authorList>
            <consortium name="US DOE Joint Genome Institute"/>
            <person name="Copeland A."/>
            <person name="Lucas S."/>
            <person name="Lapidus A."/>
            <person name="Barry K."/>
            <person name="Glavina del Rio T."/>
            <person name="Dalin E."/>
            <person name="Tice H."/>
            <person name="Pitluck S."/>
            <person name="Thompson L.S."/>
            <person name="Brettin T."/>
            <person name="Bruce D."/>
            <person name="Detter J.C."/>
            <person name="Han C."/>
            <person name="Tapia R."/>
            <person name="Schmutz J."/>
            <person name="Larimer F."/>
            <person name="Land M."/>
            <person name="Hauser L."/>
            <person name="Kyrpides N."/>
            <person name="Mikhailova N."/>
            <person name="Bryant D.A."/>
            <person name="Hanada S."/>
            <person name="Tsukatani Y."/>
            <person name="Richardson P."/>
        </authorList>
    </citation>
    <scope>NUCLEOTIDE SEQUENCE [LARGE SCALE GENOMIC DNA]</scope>
    <source>
        <strain evidence="2">DSM 13941 / HLO8</strain>
    </source>
</reference>
<evidence type="ECO:0000313" key="1">
    <source>
        <dbReference type="EMBL" id="ABU59083.1"/>
    </source>
</evidence>
<dbReference type="Gene3D" id="3.60.110.10">
    <property type="entry name" value="Carbon-nitrogen hydrolase"/>
    <property type="match status" value="1"/>
</dbReference>
<keyword evidence="1" id="KW-0012">Acyltransferase</keyword>